<dbReference type="Proteomes" id="UP001558652">
    <property type="component" value="Unassembled WGS sequence"/>
</dbReference>
<name>A0ABD0YML1_9HEMI</name>
<dbReference type="AlphaFoldDB" id="A0ABD0YML1"/>
<evidence type="ECO:0000313" key="2">
    <source>
        <dbReference type="Proteomes" id="UP001558652"/>
    </source>
</evidence>
<dbReference type="EMBL" id="JBFDAA010000005">
    <property type="protein sequence ID" value="KAL1132495.1"/>
    <property type="molecule type" value="Genomic_DNA"/>
</dbReference>
<keyword evidence="2" id="KW-1185">Reference proteome</keyword>
<protein>
    <submittedName>
        <fullName evidence="1">Uncharacterized protein</fullName>
    </submittedName>
</protein>
<sequence>MASKRRNMFHKNKKQETTEIDAALLEESLQPVLIGGRGRISFSLPITIFFFSKCVGRVDAWKYSKIREAKGRALPHGRGTVVLITTYYRDNVAILFGETVKALVKYRFGSNGAWALSN</sequence>
<evidence type="ECO:0000313" key="1">
    <source>
        <dbReference type="EMBL" id="KAL1132495.1"/>
    </source>
</evidence>
<organism evidence="1 2">
    <name type="scientific">Ranatra chinensis</name>
    <dbReference type="NCBI Taxonomy" id="642074"/>
    <lineage>
        <taxon>Eukaryota</taxon>
        <taxon>Metazoa</taxon>
        <taxon>Ecdysozoa</taxon>
        <taxon>Arthropoda</taxon>
        <taxon>Hexapoda</taxon>
        <taxon>Insecta</taxon>
        <taxon>Pterygota</taxon>
        <taxon>Neoptera</taxon>
        <taxon>Paraneoptera</taxon>
        <taxon>Hemiptera</taxon>
        <taxon>Heteroptera</taxon>
        <taxon>Panheteroptera</taxon>
        <taxon>Nepomorpha</taxon>
        <taxon>Nepidae</taxon>
        <taxon>Ranatrinae</taxon>
        <taxon>Ranatra</taxon>
    </lineage>
</organism>
<reference evidence="1 2" key="1">
    <citation type="submission" date="2024-07" db="EMBL/GenBank/DDBJ databases">
        <title>Chromosome-level genome assembly of the water stick insect Ranatra chinensis (Heteroptera: Nepidae).</title>
        <authorList>
            <person name="Liu X."/>
        </authorList>
    </citation>
    <scope>NUCLEOTIDE SEQUENCE [LARGE SCALE GENOMIC DNA]</scope>
    <source>
        <strain evidence="1">Cailab_2021Rc</strain>
        <tissue evidence="1">Muscle</tissue>
    </source>
</reference>
<proteinExistence type="predicted"/>
<accession>A0ABD0YML1</accession>
<comment type="caution">
    <text evidence="1">The sequence shown here is derived from an EMBL/GenBank/DDBJ whole genome shotgun (WGS) entry which is preliminary data.</text>
</comment>
<gene>
    <name evidence="1" type="ORF">AAG570_010450</name>
</gene>